<evidence type="ECO:0000313" key="1">
    <source>
        <dbReference type="EMBL" id="DAF58938.1"/>
    </source>
</evidence>
<proteinExistence type="predicted"/>
<name>A0A8S5T849_9CAUD</name>
<sequence>MDYLNIFEGSYLLHCEVFLDKEYYPLDLHLNL</sequence>
<dbReference type="EMBL" id="BK032759">
    <property type="protein sequence ID" value="DAF58938.1"/>
    <property type="molecule type" value="Genomic_DNA"/>
</dbReference>
<organism evidence="1">
    <name type="scientific">Siphoviridae sp. ctxMM9</name>
    <dbReference type="NCBI Taxonomy" id="2827973"/>
    <lineage>
        <taxon>Viruses</taxon>
        <taxon>Duplodnaviria</taxon>
        <taxon>Heunggongvirae</taxon>
        <taxon>Uroviricota</taxon>
        <taxon>Caudoviricetes</taxon>
    </lineage>
</organism>
<reference evidence="1" key="1">
    <citation type="journal article" date="2021" name="Proc. Natl. Acad. Sci. U.S.A.">
        <title>A Catalog of Tens of Thousands of Viruses from Human Metagenomes Reveals Hidden Associations with Chronic Diseases.</title>
        <authorList>
            <person name="Tisza M.J."/>
            <person name="Buck C.B."/>
        </authorList>
    </citation>
    <scope>NUCLEOTIDE SEQUENCE</scope>
    <source>
        <strain evidence="1">CtxMM9</strain>
    </source>
</reference>
<accession>A0A8S5T849</accession>
<protein>
    <submittedName>
        <fullName evidence="1">Uncharacterized protein</fullName>
    </submittedName>
</protein>